<keyword evidence="2" id="KW-1185">Reference proteome</keyword>
<comment type="caution">
    <text evidence="1">The sequence shown here is derived from an EMBL/GenBank/DDBJ whole genome shotgun (WGS) entry which is preliminary data.</text>
</comment>
<evidence type="ECO:0000313" key="2">
    <source>
        <dbReference type="Proteomes" id="UP000814128"/>
    </source>
</evidence>
<organism evidence="1 2">
    <name type="scientific">Vararia minispora EC-137</name>
    <dbReference type="NCBI Taxonomy" id="1314806"/>
    <lineage>
        <taxon>Eukaryota</taxon>
        <taxon>Fungi</taxon>
        <taxon>Dikarya</taxon>
        <taxon>Basidiomycota</taxon>
        <taxon>Agaricomycotina</taxon>
        <taxon>Agaricomycetes</taxon>
        <taxon>Russulales</taxon>
        <taxon>Lachnocladiaceae</taxon>
        <taxon>Vararia</taxon>
    </lineage>
</organism>
<dbReference type="Proteomes" id="UP000814128">
    <property type="component" value="Unassembled WGS sequence"/>
</dbReference>
<protein>
    <submittedName>
        <fullName evidence="1">Uncharacterized protein</fullName>
    </submittedName>
</protein>
<name>A0ACB8QBX2_9AGAM</name>
<reference evidence="1" key="1">
    <citation type="submission" date="2021-02" db="EMBL/GenBank/DDBJ databases">
        <authorList>
            <consortium name="DOE Joint Genome Institute"/>
            <person name="Ahrendt S."/>
            <person name="Looney B.P."/>
            <person name="Miyauchi S."/>
            <person name="Morin E."/>
            <person name="Drula E."/>
            <person name="Courty P.E."/>
            <person name="Chicoki N."/>
            <person name="Fauchery L."/>
            <person name="Kohler A."/>
            <person name="Kuo A."/>
            <person name="Labutti K."/>
            <person name="Pangilinan J."/>
            <person name="Lipzen A."/>
            <person name="Riley R."/>
            <person name="Andreopoulos W."/>
            <person name="He G."/>
            <person name="Johnson J."/>
            <person name="Barry K.W."/>
            <person name="Grigoriev I.V."/>
            <person name="Nagy L."/>
            <person name="Hibbett D."/>
            <person name="Henrissat B."/>
            <person name="Matheny P.B."/>
            <person name="Labbe J."/>
            <person name="Martin F."/>
        </authorList>
    </citation>
    <scope>NUCLEOTIDE SEQUENCE</scope>
    <source>
        <strain evidence="1">EC-137</strain>
    </source>
</reference>
<evidence type="ECO:0000313" key="1">
    <source>
        <dbReference type="EMBL" id="KAI0029306.1"/>
    </source>
</evidence>
<gene>
    <name evidence="1" type="ORF">K488DRAFT_88877</name>
</gene>
<reference evidence="1" key="2">
    <citation type="journal article" date="2022" name="New Phytol.">
        <title>Evolutionary transition to the ectomycorrhizal habit in the genomes of a hyperdiverse lineage of mushroom-forming fungi.</title>
        <authorList>
            <person name="Looney B."/>
            <person name="Miyauchi S."/>
            <person name="Morin E."/>
            <person name="Drula E."/>
            <person name="Courty P.E."/>
            <person name="Kohler A."/>
            <person name="Kuo A."/>
            <person name="LaButti K."/>
            <person name="Pangilinan J."/>
            <person name="Lipzen A."/>
            <person name="Riley R."/>
            <person name="Andreopoulos W."/>
            <person name="He G."/>
            <person name="Johnson J."/>
            <person name="Nolan M."/>
            <person name="Tritt A."/>
            <person name="Barry K.W."/>
            <person name="Grigoriev I.V."/>
            <person name="Nagy L.G."/>
            <person name="Hibbett D."/>
            <person name="Henrissat B."/>
            <person name="Matheny P.B."/>
            <person name="Labbe J."/>
            <person name="Martin F.M."/>
        </authorList>
    </citation>
    <scope>NUCLEOTIDE SEQUENCE</scope>
    <source>
        <strain evidence="1">EC-137</strain>
    </source>
</reference>
<dbReference type="EMBL" id="MU273685">
    <property type="protein sequence ID" value="KAI0029306.1"/>
    <property type="molecule type" value="Genomic_DNA"/>
</dbReference>
<sequence length="228" mass="24762">MAEVLPAAVLALFVQTFFVYRIYRLSQKNIFVSGLVAVFVVGEFCTYAVYFGNGVHLGTFAELIAHLRPLSYSINIATAITDVSITTAMCFYLQSSRTGFRRTDSMLNRLTLFCVNTGLLTSTDAVCSLTSYLASENSFIYICFFFMLSRLYSNSLMATLNARRVRGGAGASNDGAGNSVTLGAIELGSGQRQFAPRALAVKVDTVREVRDEGIGSAQHSVGDSKVDF</sequence>
<proteinExistence type="predicted"/>
<accession>A0ACB8QBX2</accession>